<sequence length="95" mass="10403">MLSEKICYFSGSSEIISFLRSLMVCLLSEALFGSMKFFGIGIGWVAVVVKLQSLVALLIESKMSAIILSASVSIFAFAVEITDNNEFWKVAIDKV</sequence>
<feature type="transmembrane region" description="Helical" evidence="1">
    <location>
        <begin position="53"/>
        <end position="79"/>
    </location>
</feature>
<keyword evidence="1" id="KW-1133">Transmembrane helix</keyword>
<evidence type="ECO:0000313" key="3">
    <source>
        <dbReference type="Proteomes" id="UP000276133"/>
    </source>
</evidence>
<reference evidence="2 3" key="1">
    <citation type="journal article" date="2018" name="Sci. Rep.">
        <title>Genomic signatures of local adaptation to the degree of environmental predictability in rotifers.</title>
        <authorList>
            <person name="Franch-Gras L."/>
            <person name="Hahn C."/>
            <person name="Garcia-Roger E.M."/>
            <person name="Carmona M.J."/>
            <person name="Serra M."/>
            <person name="Gomez A."/>
        </authorList>
    </citation>
    <scope>NUCLEOTIDE SEQUENCE [LARGE SCALE GENOMIC DNA]</scope>
    <source>
        <strain evidence="2">HYR1</strain>
    </source>
</reference>
<gene>
    <name evidence="2" type="ORF">BpHYR1_037726</name>
</gene>
<evidence type="ECO:0000256" key="1">
    <source>
        <dbReference type="SAM" id="Phobius"/>
    </source>
</evidence>
<dbReference type="Proteomes" id="UP000276133">
    <property type="component" value="Unassembled WGS sequence"/>
</dbReference>
<dbReference type="AlphaFoldDB" id="A0A3M7SB09"/>
<comment type="caution">
    <text evidence="2">The sequence shown here is derived from an EMBL/GenBank/DDBJ whole genome shotgun (WGS) entry which is preliminary data.</text>
</comment>
<organism evidence="2 3">
    <name type="scientific">Brachionus plicatilis</name>
    <name type="common">Marine rotifer</name>
    <name type="synonym">Brachionus muelleri</name>
    <dbReference type="NCBI Taxonomy" id="10195"/>
    <lineage>
        <taxon>Eukaryota</taxon>
        <taxon>Metazoa</taxon>
        <taxon>Spiralia</taxon>
        <taxon>Gnathifera</taxon>
        <taxon>Rotifera</taxon>
        <taxon>Eurotatoria</taxon>
        <taxon>Monogononta</taxon>
        <taxon>Pseudotrocha</taxon>
        <taxon>Ploima</taxon>
        <taxon>Brachionidae</taxon>
        <taxon>Brachionus</taxon>
    </lineage>
</organism>
<accession>A0A3M7SB09</accession>
<keyword evidence="1" id="KW-0472">Membrane</keyword>
<name>A0A3M7SB09_BRAPC</name>
<keyword evidence="3" id="KW-1185">Reference proteome</keyword>
<proteinExistence type="predicted"/>
<keyword evidence="1" id="KW-0812">Transmembrane</keyword>
<protein>
    <submittedName>
        <fullName evidence="2">Uncharacterized protein</fullName>
    </submittedName>
</protein>
<evidence type="ECO:0000313" key="2">
    <source>
        <dbReference type="EMBL" id="RNA32994.1"/>
    </source>
</evidence>
<dbReference type="EMBL" id="REGN01001715">
    <property type="protein sequence ID" value="RNA32994.1"/>
    <property type="molecule type" value="Genomic_DNA"/>
</dbReference>